<dbReference type="AlphaFoldDB" id="A0AA42J0T3"/>
<dbReference type="Pfam" id="PF00027">
    <property type="entry name" value="cNMP_binding"/>
    <property type="match status" value="1"/>
</dbReference>
<dbReference type="SUPFAM" id="SSF51206">
    <property type="entry name" value="cAMP-binding domain-like"/>
    <property type="match status" value="1"/>
</dbReference>
<dbReference type="SMART" id="SM00419">
    <property type="entry name" value="HTH_CRP"/>
    <property type="match status" value="1"/>
</dbReference>
<evidence type="ECO:0000256" key="1">
    <source>
        <dbReference type="ARBA" id="ARBA00023015"/>
    </source>
</evidence>
<dbReference type="GO" id="GO:0003677">
    <property type="term" value="F:DNA binding"/>
    <property type="evidence" value="ECO:0007669"/>
    <property type="project" value="UniProtKB-KW"/>
</dbReference>
<dbReference type="InterPro" id="IPR014710">
    <property type="entry name" value="RmlC-like_jellyroll"/>
</dbReference>
<gene>
    <name evidence="6" type="ORF">PBV87_08540</name>
</gene>
<dbReference type="SUPFAM" id="SSF46785">
    <property type="entry name" value="Winged helix' DNA-binding domain"/>
    <property type="match status" value="1"/>
</dbReference>
<dbReference type="PANTHER" id="PTHR24567:SF74">
    <property type="entry name" value="HTH-TYPE TRANSCRIPTIONAL REGULATOR ARCR"/>
    <property type="match status" value="1"/>
</dbReference>
<comment type="caution">
    <text evidence="6">The sequence shown here is derived from an EMBL/GenBank/DDBJ whole genome shotgun (WGS) entry which is preliminary data.</text>
</comment>
<dbReference type="InterPro" id="IPR036390">
    <property type="entry name" value="WH_DNA-bd_sf"/>
</dbReference>
<keyword evidence="2" id="KW-0238">DNA-binding</keyword>
<evidence type="ECO:0000256" key="3">
    <source>
        <dbReference type="ARBA" id="ARBA00023163"/>
    </source>
</evidence>
<dbReference type="InterPro" id="IPR050397">
    <property type="entry name" value="Env_Response_Regulators"/>
</dbReference>
<dbReference type="RefSeq" id="WP_271011896.1">
    <property type="nucleotide sequence ID" value="NZ_JAQIFT010000037.1"/>
</dbReference>
<dbReference type="InterPro" id="IPR000595">
    <property type="entry name" value="cNMP-bd_dom"/>
</dbReference>
<protein>
    <submittedName>
        <fullName evidence="6">Crp/Fnr family transcriptional regulator</fullName>
    </submittedName>
</protein>
<evidence type="ECO:0000259" key="4">
    <source>
        <dbReference type="PROSITE" id="PS50042"/>
    </source>
</evidence>
<dbReference type="PROSITE" id="PS50042">
    <property type="entry name" value="CNMP_BINDING_3"/>
    <property type="match status" value="1"/>
</dbReference>
<dbReference type="SMART" id="SM00100">
    <property type="entry name" value="cNMP"/>
    <property type="match status" value="1"/>
</dbReference>
<name>A0AA42J0T3_9FIRM</name>
<evidence type="ECO:0000313" key="6">
    <source>
        <dbReference type="EMBL" id="MDA3731523.1"/>
    </source>
</evidence>
<keyword evidence="1" id="KW-0805">Transcription regulation</keyword>
<evidence type="ECO:0000313" key="7">
    <source>
        <dbReference type="Proteomes" id="UP001169242"/>
    </source>
</evidence>
<dbReference type="PANTHER" id="PTHR24567">
    <property type="entry name" value="CRP FAMILY TRANSCRIPTIONAL REGULATORY PROTEIN"/>
    <property type="match status" value="1"/>
</dbReference>
<dbReference type="GO" id="GO:0003700">
    <property type="term" value="F:DNA-binding transcription factor activity"/>
    <property type="evidence" value="ECO:0007669"/>
    <property type="project" value="TreeGrafter"/>
</dbReference>
<feature type="domain" description="Cyclic nucleotide-binding" evidence="4">
    <location>
        <begin position="14"/>
        <end position="133"/>
    </location>
</feature>
<dbReference type="PROSITE" id="PS51063">
    <property type="entry name" value="HTH_CRP_2"/>
    <property type="match status" value="1"/>
</dbReference>
<dbReference type="CDD" id="cd00038">
    <property type="entry name" value="CAP_ED"/>
    <property type="match status" value="1"/>
</dbReference>
<sequence>MAPITNDILEQLSLFEGLHPSTYAHLTRIGRVESYKSGAHLFLEKDLLHCFYIVLSGTVSMYKTNSNGQLKTIFIFGKDTLLNETIFDNMPVSISCKVHDDCTVLTFYRSDLLPLFQQDFRLTENFVNHLSKRIRRLYRQMKNSTSIIKMEKKLAAKLWKLSQDYGTPQDDGIMIDFPITITSLAELLGSYRETISRALKILVKKNLIVYEHKYIFVPDPNALSTFFKAP</sequence>
<keyword evidence="7" id="KW-1185">Reference proteome</keyword>
<dbReference type="InterPro" id="IPR012318">
    <property type="entry name" value="HTH_CRP"/>
</dbReference>
<reference evidence="6" key="1">
    <citation type="journal article" date="2023" name="Int. J. Syst. Evol. Microbiol.">
        <title>&lt;i&gt;Holtiella tumoricola&lt;/i&gt; gen. nov. sp. nov., isolated from a human clinical sample.</title>
        <authorList>
            <person name="Allen-Vercoe E."/>
            <person name="Daigneault M.C."/>
            <person name="Vancuren S.J."/>
            <person name="Cochrane K."/>
            <person name="O'Neal L.L."/>
            <person name="Sankaranarayanan K."/>
            <person name="Lawson P.A."/>
        </authorList>
    </citation>
    <scope>NUCLEOTIDE SEQUENCE</scope>
    <source>
        <strain evidence="6">CC70A</strain>
    </source>
</reference>
<proteinExistence type="predicted"/>
<feature type="domain" description="HTH crp-type" evidence="5">
    <location>
        <begin position="148"/>
        <end position="221"/>
    </location>
</feature>
<dbReference type="Gene3D" id="2.60.120.10">
    <property type="entry name" value="Jelly Rolls"/>
    <property type="match status" value="1"/>
</dbReference>
<dbReference type="Proteomes" id="UP001169242">
    <property type="component" value="Unassembled WGS sequence"/>
</dbReference>
<dbReference type="Pfam" id="PF13545">
    <property type="entry name" value="HTH_Crp_2"/>
    <property type="match status" value="1"/>
</dbReference>
<dbReference type="EMBL" id="JAQIFT010000037">
    <property type="protein sequence ID" value="MDA3731523.1"/>
    <property type="molecule type" value="Genomic_DNA"/>
</dbReference>
<keyword evidence="3" id="KW-0804">Transcription</keyword>
<dbReference type="InterPro" id="IPR036388">
    <property type="entry name" value="WH-like_DNA-bd_sf"/>
</dbReference>
<dbReference type="InterPro" id="IPR018490">
    <property type="entry name" value="cNMP-bd_dom_sf"/>
</dbReference>
<evidence type="ECO:0000256" key="2">
    <source>
        <dbReference type="ARBA" id="ARBA00023125"/>
    </source>
</evidence>
<dbReference type="Gene3D" id="1.10.10.10">
    <property type="entry name" value="Winged helix-like DNA-binding domain superfamily/Winged helix DNA-binding domain"/>
    <property type="match status" value="1"/>
</dbReference>
<evidence type="ECO:0000259" key="5">
    <source>
        <dbReference type="PROSITE" id="PS51063"/>
    </source>
</evidence>
<organism evidence="6 7">
    <name type="scientific">Holtiella tumoricola</name>
    <dbReference type="NCBI Taxonomy" id="3018743"/>
    <lineage>
        <taxon>Bacteria</taxon>
        <taxon>Bacillati</taxon>
        <taxon>Bacillota</taxon>
        <taxon>Clostridia</taxon>
        <taxon>Lachnospirales</taxon>
        <taxon>Cellulosilyticaceae</taxon>
        <taxon>Holtiella</taxon>
    </lineage>
</organism>
<accession>A0AA42J0T3</accession>
<dbReference type="GO" id="GO:0005829">
    <property type="term" value="C:cytosol"/>
    <property type="evidence" value="ECO:0007669"/>
    <property type="project" value="TreeGrafter"/>
</dbReference>